<dbReference type="PANTHER" id="PTHR21090:SF5">
    <property type="entry name" value="PENTAFUNCTIONAL AROM POLYPEPTIDE"/>
    <property type="match status" value="1"/>
</dbReference>
<dbReference type="InterPro" id="IPR013792">
    <property type="entry name" value="RNA3'P_cycl/enolpyr_Trfase_a/b"/>
</dbReference>
<feature type="active site" description="Proton acceptor" evidence="7">
    <location>
        <position position="276"/>
    </location>
</feature>
<comment type="subunit">
    <text evidence="7">Monomer.</text>
</comment>
<evidence type="ECO:0000313" key="9">
    <source>
        <dbReference type="EMBL" id="EKE86932.1"/>
    </source>
</evidence>
<feature type="binding site" evidence="7">
    <location>
        <position position="307"/>
    </location>
    <ligand>
        <name>phosphoenolpyruvate</name>
        <dbReference type="ChEBI" id="CHEBI:58702"/>
    </ligand>
</feature>
<keyword evidence="3 7" id="KW-0028">Amino-acid biosynthesis</keyword>
<reference evidence="9 10" key="1">
    <citation type="journal article" date="2012" name="J. Bacteriol.">
        <title>Genome Sequence of Idiomarina xiamenensis Type Strain 10-D-4.</title>
        <authorList>
            <person name="Lai Q."/>
            <person name="Wang L."/>
            <person name="Wang W."/>
            <person name="Shao Z."/>
        </authorList>
    </citation>
    <scope>NUCLEOTIDE SEQUENCE [LARGE SCALE GENOMIC DNA]</scope>
    <source>
        <strain evidence="9 10">10-D-4</strain>
    </source>
</reference>
<dbReference type="PANTHER" id="PTHR21090">
    <property type="entry name" value="AROM/DEHYDROQUINATE SYNTHASE"/>
    <property type="match status" value="1"/>
</dbReference>
<feature type="binding site" evidence="7">
    <location>
        <position position="131"/>
    </location>
    <ligand>
        <name>3-phosphoshikimate</name>
        <dbReference type="ChEBI" id="CHEBI:145989"/>
    </ligand>
</feature>
<dbReference type="eggNOG" id="COG0128">
    <property type="taxonomic scope" value="Bacteria"/>
</dbReference>
<dbReference type="PROSITE" id="PS00885">
    <property type="entry name" value="EPSP_SYNTHASE_2"/>
    <property type="match status" value="1"/>
</dbReference>
<gene>
    <name evidence="7" type="primary">aroA</name>
    <name evidence="9" type="ORF">A10D4_01782</name>
</gene>
<keyword evidence="7" id="KW-0963">Cytoplasm</keyword>
<dbReference type="InterPro" id="IPR023193">
    <property type="entry name" value="EPSP_synthase_CS"/>
</dbReference>
<dbReference type="GO" id="GO:0009423">
    <property type="term" value="P:chorismate biosynthetic process"/>
    <property type="evidence" value="ECO:0007669"/>
    <property type="project" value="UniProtKB-UniRule"/>
</dbReference>
<dbReference type="SUPFAM" id="SSF55205">
    <property type="entry name" value="EPT/RTPC-like"/>
    <property type="match status" value="1"/>
</dbReference>
<feature type="binding site" evidence="7">
    <location>
        <position position="157"/>
    </location>
    <ligand>
        <name>3-phosphoshikimate</name>
        <dbReference type="ChEBI" id="CHEBI:145989"/>
    </ligand>
</feature>
<feature type="binding site" evidence="7">
    <location>
        <position position="130"/>
    </location>
    <ligand>
        <name>3-phosphoshikimate</name>
        <dbReference type="ChEBI" id="CHEBI:145989"/>
    </ligand>
</feature>
<feature type="binding site" evidence="7">
    <location>
        <position position="129"/>
    </location>
    <ligand>
        <name>3-phosphoshikimate</name>
        <dbReference type="ChEBI" id="CHEBI:145989"/>
    </ligand>
</feature>
<dbReference type="InterPro" id="IPR036968">
    <property type="entry name" value="Enolpyruvate_Tfrase_sf"/>
</dbReference>
<comment type="pathway">
    <text evidence="1 7">Metabolic intermediate biosynthesis; chorismate biosynthesis; chorismate from D-erythrose 4-phosphate and phosphoenolpyruvate: step 6/7.</text>
</comment>
<feature type="binding site" evidence="7">
    <location>
        <position position="131"/>
    </location>
    <ligand>
        <name>phosphoenolpyruvate</name>
        <dbReference type="ChEBI" id="CHEBI:58702"/>
    </ligand>
</feature>
<feature type="binding site" evidence="7">
    <location>
        <position position="55"/>
    </location>
    <ligand>
        <name>phosphoenolpyruvate</name>
        <dbReference type="ChEBI" id="CHEBI:58702"/>
    </ligand>
</feature>
<comment type="catalytic activity">
    <reaction evidence="6">
        <text>3-phosphoshikimate + phosphoenolpyruvate = 5-O-(1-carboxyvinyl)-3-phosphoshikimate + phosphate</text>
        <dbReference type="Rhea" id="RHEA:21256"/>
        <dbReference type="ChEBI" id="CHEBI:43474"/>
        <dbReference type="ChEBI" id="CHEBI:57701"/>
        <dbReference type="ChEBI" id="CHEBI:58702"/>
        <dbReference type="ChEBI" id="CHEBI:145989"/>
        <dbReference type="EC" id="2.5.1.19"/>
    </reaction>
    <physiologicalReaction direction="left-to-right" evidence="6">
        <dbReference type="Rhea" id="RHEA:21257"/>
    </physiologicalReaction>
</comment>
<feature type="binding site" evidence="7">
    <location>
        <position position="349"/>
    </location>
    <ligand>
        <name>phosphoenolpyruvate</name>
        <dbReference type="ChEBI" id="CHEBI:58702"/>
    </ligand>
</feature>
<feature type="domain" description="Enolpyruvate transferase" evidence="8">
    <location>
        <begin position="2"/>
        <end position="381"/>
    </location>
</feature>
<dbReference type="Proteomes" id="UP000014115">
    <property type="component" value="Unassembled WGS sequence"/>
</dbReference>
<dbReference type="CDD" id="cd01556">
    <property type="entry name" value="EPSP_synthase"/>
    <property type="match status" value="1"/>
</dbReference>
<dbReference type="Gene3D" id="3.65.10.10">
    <property type="entry name" value="Enolpyruvate transferase domain"/>
    <property type="match status" value="2"/>
</dbReference>
<feature type="binding site" evidence="7">
    <location>
        <position position="84"/>
    </location>
    <ligand>
        <name>phosphoenolpyruvate</name>
        <dbReference type="ChEBI" id="CHEBI:58702"/>
    </ligand>
</feature>
<keyword evidence="4 7" id="KW-0808">Transferase</keyword>
<dbReference type="GO" id="GO:0005737">
    <property type="term" value="C:cytoplasm"/>
    <property type="evidence" value="ECO:0007669"/>
    <property type="project" value="UniProtKB-SubCell"/>
</dbReference>
<comment type="subcellular location">
    <subcellularLocation>
        <location evidence="7">Cytoplasm</location>
    </subcellularLocation>
</comment>
<organism evidence="9 10">
    <name type="scientific">Idiomarina xiamenensis 10-D-4</name>
    <dbReference type="NCBI Taxonomy" id="740709"/>
    <lineage>
        <taxon>Bacteria</taxon>
        <taxon>Pseudomonadati</taxon>
        <taxon>Pseudomonadota</taxon>
        <taxon>Gammaproteobacteria</taxon>
        <taxon>Alteromonadales</taxon>
        <taxon>Idiomarinaceae</taxon>
        <taxon>Idiomarina</taxon>
    </lineage>
</organism>
<comment type="caution">
    <text evidence="9">The sequence shown here is derived from an EMBL/GenBank/DDBJ whole genome shotgun (WGS) entry which is preliminary data.</text>
</comment>
<dbReference type="InterPro" id="IPR001986">
    <property type="entry name" value="Enolpyruvate_Tfrase_dom"/>
</dbReference>
<dbReference type="GO" id="GO:0008652">
    <property type="term" value="P:amino acid biosynthetic process"/>
    <property type="evidence" value="ECO:0007669"/>
    <property type="project" value="UniProtKB-KW"/>
</dbReference>
<dbReference type="InterPro" id="IPR006264">
    <property type="entry name" value="EPSP_synthase"/>
</dbReference>
<proteinExistence type="inferred from homology"/>
<evidence type="ECO:0000256" key="2">
    <source>
        <dbReference type="ARBA" id="ARBA00009948"/>
    </source>
</evidence>
<dbReference type="HAMAP" id="MF_00210">
    <property type="entry name" value="EPSP_synth"/>
    <property type="match status" value="1"/>
</dbReference>
<feature type="binding site" evidence="7">
    <location>
        <position position="299"/>
    </location>
    <ligand>
        <name>3-phosphoshikimate</name>
        <dbReference type="ChEBI" id="CHEBI:145989"/>
    </ligand>
</feature>
<evidence type="ECO:0000256" key="6">
    <source>
        <dbReference type="ARBA" id="ARBA00044633"/>
    </source>
</evidence>
<dbReference type="NCBIfam" id="TIGR01356">
    <property type="entry name" value="aroA"/>
    <property type="match status" value="1"/>
</dbReference>
<evidence type="ECO:0000256" key="4">
    <source>
        <dbReference type="ARBA" id="ARBA00022679"/>
    </source>
</evidence>
<dbReference type="EC" id="2.5.1.19" evidence="7"/>
<evidence type="ECO:0000256" key="3">
    <source>
        <dbReference type="ARBA" id="ARBA00022605"/>
    </source>
</evidence>
<keyword evidence="10" id="KW-1185">Reference proteome</keyword>
<keyword evidence="5 7" id="KW-0057">Aromatic amino acid biosynthesis</keyword>
<evidence type="ECO:0000259" key="8">
    <source>
        <dbReference type="Pfam" id="PF00275"/>
    </source>
</evidence>
<evidence type="ECO:0000256" key="1">
    <source>
        <dbReference type="ARBA" id="ARBA00004811"/>
    </source>
</evidence>
<dbReference type="EMBL" id="AMRG01000002">
    <property type="protein sequence ID" value="EKE86932.1"/>
    <property type="molecule type" value="Genomic_DNA"/>
</dbReference>
<comment type="caution">
    <text evidence="7">Lacks conserved residue(s) required for the propagation of feature annotation.</text>
</comment>
<comment type="function">
    <text evidence="7">Catalyzes the transfer of the enolpyruvyl moiety of phosphoenolpyruvate (PEP) to the 5-hydroxyl of shikimate-3-phosphate (S3P) to produce enolpyruvyl shikimate-3-phosphate and inorganic phosphate.</text>
</comment>
<dbReference type="AlphaFoldDB" id="K2KJP8"/>
<dbReference type="PATRIC" id="fig|740709.3.peg.359"/>
<evidence type="ECO:0000256" key="7">
    <source>
        <dbReference type="HAMAP-Rule" id="MF_00210"/>
    </source>
</evidence>
<evidence type="ECO:0000256" key="5">
    <source>
        <dbReference type="ARBA" id="ARBA00023141"/>
    </source>
</evidence>
<name>K2KJP8_9GAMM</name>
<comment type="similarity">
    <text evidence="2 7">Belongs to the EPSP synthase family.</text>
</comment>
<dbReference type="STRING" id="740709.A10D4_01782"/>
<dbReference type="Pfam" id="PF00275">
    <property type="entry name" value="EPSP_synthase"/>
    <property type="match status" value="1"/>
</dbReference>
<evidence type="ECO:0000313" key="10">
    <source>
        <dbReference type="Proteomes" id="UP000014115"/>
    </source>
</evidence>
<feature type="binding site" evidence="7">
    <location>
        <position position="303"/>
    </location>
    <ligand>
        <name>3-phosphoshikimate</name>
        <dbReference type="ChEBI" id="CHEBI:145989"/>
    </ligand>
</feature>
<sequence length="391" mass="42353">MLQNLLQSDDTEHMQQALQRLGVGIQRRGDNAWLVQGNGGQWQALSTALYLGNAGTAMRPLTAVLAATAREAYCLTGDARMCERPLGDLVDALRQGGAQIDYQHNIGYPPLSIKPGLRGGIIRVDGSTSSQYISALLMALPLLKDDSELHLIGTVVSRPYINLTLAMLRDFGIAIQALDDNRFAIAGGQRYQLQQASNHYWVEGDASAASYWIAAGVLGHGPLRIDGVGRHSIQGDINFADVVARMGGQVTLQAQHIEVAGGQLHGIDVDLNTIPDAAMTIAVLALFAKGDTRIRGVANWRVKETDRIDAMANELRKVGASVTIYDDGLAISPPQHWQHADIKTYNDHRMAMCFSLLAFAPSGVTICDPACCSKTYPRYFTEFARLCPAPS</sequence>
<accession>K2KJP8</accession>
<dbReference type="PROSITE" id="PS00104">
    <property type="entry name" value="EPSP_SYNTHASE_1"/>
    <property type="match status" value="1"/>
</dbReference>
<dbReference type="UniPathway" id="UPA00053">
    <property type="reaction ID" value="UER00089"/>
</dbReference>
<dbReference type="GO" id="GO:0003866">
    <property type="term" value="F:3-phosphoshikimate 1-carboxyvinyltransferase activity"/>
    <property type="evidence" value="ECO:0007669"/>
    <property type="project" value="UniProtKB-UniRule"/>
</dbReference>
<feature type="binding site" evidence="7">
    <location>
        <position position="374"/>
    </location>
    <ligand>
        <name>phosphoenolpyruvate</name>
        <dbReference type="ChEBI" id="CHEBI:58702"/>
    </ligand>
</feature>
<feature type="binding site" evidence="7">
    <location>
        <position position="276"/>
    </location>
    <ligand>
        <name>3-phosphoshikimate</name>
        <dbReference type="ChEBI" id="CHEBI:145989"/>
    </ligand>
</feature>
<dbReference type="GO" id="GO:0009073">
    <property type="term" value="P:aromatic amino acid family biosynthetic process"/>
    <property type="evidence" value="ECO:0007669"/>
    <property type="project" value="UniProtKB-KW"/>
</dbReference>
<dbReference type="PIRSF" id="PIRSF000505">
    <property type="entry name" value="EPSPS"/>
    <property type="match status" value="1"/>
</dbReference>
<protein>
    <recommendedName>
        <fullName evidence="7">3-phosphoshikimate 1-carboxyvinyltransferase</fullName>
        <ecNumber evidence="7">2.5.1.19</ecNumber>
    </recommendedName>
    <alternativeName>
        <fullName evidence="7">5-enolpyruvylshikimate-3-phosphate synthase</fullName>
        <shortName evidence="7">EPSP synthase</shortName>
        <shortName evidence="7">EPSPS</shortName>
    </alternativeName>
</protein>